<dbReference type="EMBL" id="CP144546">
    <property type="protein sequence ID" value="WVW85291.1"/>
    <property type="molecule type" value="Genomic_DNA"/>
</dbReference>
<keyword evidence="3" id="KW-1185">Reference proteome</keyword>
<proteinExistence type="predicted"/>
<evidence type="ECO:0000256" key="1">
    <source>
        <dbReference type="SAM" id="MobiDB-lite"/>
    </source>
</evidence>
<accession>A0AAJ8KCD1</accession>
<gene>
    <name evidence="2" type="ORF">I302_107329</name>
</gene>
<dbReference type="KEGG" id="kbi:30211334"/>
<reference evidence="2" key="2">
    <citation type="submission" date="2024-02" db="EMBL/GenBank/DDBJ databases">
        <title>Comparative genomics of Cryptococcus and Kwoniella reveals pathogenesis evolution and contrasting modes of karyotype evolution via chromosome fusion or intercentromeric recombination.</title>
        <authorList>
            <person name="Coelho M.A."/>
            <person name="David-Palma M."/>
            <person name="Shea T."/>
            <person name="Bowers K."/>
            <person name="McGinley-Smith S."/>
            <person name="Mohammad A.W."/>
            <person name="Gnirke A."/>
            <person name="Yurkov A.M."/>
            <person name="Nowrousian M."/>
            <person name="Sun S."/>
            <person name="Cuomo C.A."/>
            <person name="Heitman J."/>
        </authorList>
    </citation>
    <scope>NUCLEOTIDE SEQUENCE</scope>
    <source>
        <strain evidence="2">CBS 10118</strain>
    </source>
</reference>
<evidence type="ECO:0000313" key="3">
    <source>
        <dbReference type="Proteomes" id="UP000092730"/>
    </source>
</evidence>
<dbReference type="AlphaFoldDB" id="A0AAJ8KCD1"/>
<dbReference type="Proteomes" id="UP000092730">
    <property type="component" value="Chromosome 6"/>
</dbReference>
<organism evidence="2 3">
    <name type="scientific">Kwoniella bestiolae CBS 10118</name>
    <dbReference type="NCBI Taxonomy" id="1296100"/>
    <lineage>
        <taxon>Eukaryota</taxon>
        <taxon>Fungi</taxon>
        <taxon>Dikarya</taxon>
        <taxon>Basidiomycota</taxon>
        <taxon>Agaricomycotina</taxon>
        <taxon>Tremellomycetes</taxon>
        <taxon>Tremellales</taxon>
        <taxon>Cryptococcaceae</taxon>
        <taxon>Kwoniella</taxon>
    </lineage>
</organism>
<name>A0AAJ8KCD1_9TREE</name>
<reference evidence="2" key="1">
    <citation type="submission" date="2013-07" db="EMBL/GenBank/DDBJ databases">
        <authorList>
            <consortium name="The Broad Institute Genome Sequencing Platform"/>
            <person name="Cuomo C."/>
            <person name="Litvintseva A."/>
            <person name="Chen Y."/>
            <person name="Heitman J."/>
            <person name="Sun S."/>
            <person name="Springer D."/>
            <person name="Dromer F."/>
            <person name="Young S.K."/>
            <person name="Zeng Q."/>
            <person name="Gargeya S."/>
            <person name="Fitzgerald M."/>
            <person name="Abouelleil A."/>
            <person name="Alvarado L."/>
            <person name="Berlin A.M."/>
            <person name="Chapman S.B."/>
            <person name="Dewar J."/>
            <person name="Goldberg J."/>
            <person name="Griggs A."/>
            <person name="Gujja S."/>
            <person name="Hansen M."/>
            <person name="Howarth C."/>
            <person name="Imamovic A."/>
            <person name="Larimer J."/>
            <person name="McCowan C."/>
            <person name="Murphy C."/>
            <person name="Pearson M."/>
            <person name="Priest M."/>
            <person name="Roberts A."/>
            <person name="Saif S."/>
            <person name="Shea T."/>
            <person name="Sykes S."/>
            <person name="Wortman J."/>
            <person name="Nusbaum C."/>
            <person name="Birren B."/>
        </authorList>
    </citation>
    <scope>NUCLEOTIDE SEQUENCE</scope>
    <source>
        <strain evidence="2">CBS 10118</strain>
    </source>
</reference>
<sequence>MAETAPAEFPFPNLGIFPANLRSHPKEKEVQLWKGSVVRSQMPINERVYDWFIPLTESDDGIGIRERWLSIDDPSSTGGWGGVKTVRILQDGLLRAMSNSLKLAYAIEEAREDAASVAVTTNTPRVDLEKYTLNCSLLVPENFSAYNDVRAPTIILHRDFELTAENPVQIYRGPVDWQIPVLDERSGGTKRQSRFSRLSSSARSGPSQITWL</sequence>
<feature type="region of interest" description="Disordered" evidence="1">
    <location>
        <begin position="188"/>
        <end position="212"/>
    </location>
</feature>
<feature type="compositionally biased region" description="Low complexity" evidence="1">
    <location>
        <begin position="195"/>
        <end position="212"/>
    </location>
</feature>
<evidence type="ECO:0000313" key="2">
    <source>
        <dbReference type="EMBL" id="WVW85291.1"/>
    </source>
</evidence>
<dbReference type="RefSeq" id="XP_019045019.2">
    <property type="nucleotide sequence ID" value="XM_019193542.2"/>
</dbReference>
<protein>
    <submittedName>
        <fullName evidence="2">Uncharacterized protein</fullName>
    </submittedName>
</protein>
<dbReference type="GeneID" id="30211334"/>